<feature type="binding site" evidence="10">
    <location>
        <position position="142"/>
    </location>
    <ligand>
        <name>Zn(2+)</name>
        <dbReference type="ChEBI" id="CHEBI:29105"/>
        <label>2</label>
    </ligand>
</feature>
<dbReference type="EMBL" id="CAJFDI010000004">
    <property type="protein sequence ID" value="CAD5227064.1"/>
    <property type="molecule type" value="Genomic_DNA"/>
</dbReference>
<evidence type="ECO:0000256" key="8">
    <source>
        <dbReference type="ARBA" id="ARBA00029656"/>
    </source>
</evidence>
<evidence type="ECO:0000256" key="6">
    <source>
        <dbReference type="ARBA" id="ARBA00022801"/>
    </source>
</evidence>
<dbReference type="Proteomes" id="UP000095284">
    <property type="component" value="Unplaced"/>
</dbReference>
<dbReference type="SUPFAM" id="SSF53187">
    <property type="entry name" value="Zn-dependent exopeptidases"/>
    <property type="match status" value="1"/>
</dbReference>
<dbReference type="Pfam" id="PF01546">
    <property type="entry name" value="Peptidase_M20"/>
    <property type="match status" value="1"/>
</dbReference>
<accession>A0A1I7S476</accession>
<dbReference type="PIRSF" id="PIRSF036696">
    <property type="entry name" value="ACY-1"/>
    <property type="match status" value="1"/>
</dbReference>
<feature type="binding site" evidence="10">
    <location>
        <position position="107"/>
    </location>
    <ligand>
        <name>Zn(2+)</name>
        <dbReference type="ChEBI" id="CHEBI:29105"/>
        <label>1</label>
    </ligand>
</feature>
<dbReference type="Proteomes" id="UP000659654">
    <property type="component" value="Unassembled WGS sequence"/>
</dbReference>
<evidence type="ECO:0000256" key="1">
    <source>
        <dbReference type="ARBA" id="ARBA00004496"/>
    </source>
</evidence>
<dbReference type="EC" id="3.5.1.14" evidence="3"/>
<dbReference type="GO" id="GO:0046872">
    <property type="term" value="F:metal ion binding"/>
    <property type="evidence" value="ECO:0007669"/>
    <property type="project" value="UniProtKB-KW"/>
</dbReference>
<evidence type="ECO:0000259" key="11">
    <source>
        <dbReference type="Pfam" id="PF07687"/>
    </source>
</evidence>
<evidence type="ECO:0000313" key="12">
    <source>
        <dbReference type="EMBL" id="CAD5227064.1"/>
    </source>
</evidence>
<dbReference type="Proteomes" id="UP000582659">
    <property type="component" value="Unassembled WGS sequence"/>
</dbReference>
<dbReference type="PANTHER" id="PTHR45892:SF1">
    <property type="entry name" value="AMINOACYLASE-1"/>
    <property type="match status" value="1"/>
</dbReference>
<evidence type="ECO:0000256" key="2">
    <source>
        <dbReference type="ARBA" id="ARBA00006247"/>
    </source>
</evidence>
<reference evidence="12" key="2">
    <citation type="submission" date="2020-09" db="EMBL/GenBank/DDBJ databases">
        <authorList>
            <person name="Kikuchi T."/>
        </authorList>
    </citation>
    <scope>NUCLEOTIDE SEQUENCE</scope>
    <source>
        <strain evidence="12">Ka4C1</strain>
    </source>
</reference>
<dbReference type="Gene3D" id="3.40.630.10">
    <property type="entry name" value="Zn peptidases"/>
    <property type="match status" value="1"/>
</dbReference>
<dbReference type="Gene3D" id="3.30.70.360">
    <property type="match status" value="1"/>
</dbReference>
<protein>
    <recommendedName>
        <fullName evidence="3">N-acyl-aliphatic-L-amino acid amidohydrolase</fullName>
        <ecNumber evidence="3">3.5.1.14</ecNumber>
    </recommendedName>
    <alternativeName>
        <fullName evidence="8">N-acyl-L-amino-acid amidohydrolase</fullName>
    </alternativeName>
</protein>
<dbReference type="GO" id="GO:0006520">
    <property type="term" value="P:amino acid metabolic process"/>
    <property type="evidence" value="ECO:0007669"/>
    <property type="project" value="InterPro"/>
</dbReference>
<dbReference type="PANTHER" id="PTHR45892">
    <property type="entry name" value="AMINOACYLASE-1"/>
    <property type="match status" value="1"/>
</dbReference>
<dbReference type="Pfam" id="PF07687">
    <property type="entry name" value="M20_dimer"/>
    <property type="match status" value="1"/>
</dbReference>
<dbReference type="SUPFAM" id="SSF55031">
    <property type="entry name" value="Bacterial exopeptidase dimerisation domain"/>
    <property type="match status" value="1"/>
</dbReference>
<comment type="cofactor">
    <cofactor evidence="10">
        <name>Zn(2+)</name>
        <dbReference type="ChEBI" id="CHEBI:29105"/>
    </cofactor>
    <text evidence="10">Binds 2 Zn(2+) ions per subunit.</text>
</comment>
<organism evidence="13 15">
    <name type="scientific">Bursaphelenchus xylophilus</name>
    <name type="common">Pinewood nematode worm</name>
    <name type="synonym">Aphelenchoides xylophilus</name>
    <dbReference type="NCBI Taxonomy" id="6326"/>
    <lineage>
        <taxon>Eukaryota</taxon>
        <taxon>Metazoa</taxon>
        <taxon>Ecdysozoa</taxon>
        <taxon>Nematoda</taxon>
        <taxon>Chromadorea</taxon>
        <taxon>Rhabditida</taxon>
        <taxon>Tylenchina</taxon>
        <taxon>Tylenchomorpha</taxon>
        <taxon>Aphelenchoidea</taxon>
        <taxon>Aphelenchoididae</taxon>
        <taxon>Bursaphelenchus</taxon>
    </lineage>
</organism>
<keyword evidence="7 10" id="KW-0862">Zinc</keyword>
<keyword evidence="14" id="KW-1185">Reference proteome</keyword>
<feature type="active site" description="Proton acceptor" evidence="9">
    <location>
        <position position="141"/>
    </location>
</feature>
<evidence type="ECO:0000256" key="7">
    <source>
        <dbReference type="ARBA" id="ARBA00022833"/>
    </source>
</evidence>
<evidence type="ECO:0000256" key="10">
    <source>
        <dbReference type="PIRSR" id="PIRSR036696-2"/>
    </source>
</evidence>
<dbReference type="InterPro" id="IPR001261">
    <property type="entry name" value="ArgE/DapE_CS"/>
</dbReference>
<dbReference type="SMR" id="A0A1I7S476"/>
<feature type="binding site" evidence="10">
    <location>
        <position position="74"/>
    </location>
    <ligand>
        <name>Zn(2+)</name>
        <dbReference type="ChEBI" id="CHEBI:29105"/>
        <label>1</label>
    </ligand>
</feature>
<reference evidence="15" key="1">
    <citation type="submission" date="2016-11" db="UniProtKB">
        <authorList>
            <consortium name="WormBaseParasite"/>
        </authorList>
    </citation>
    <scope>IDENTIFICATION</scope>
</reference>
<evidence type="ECO:0000313" key="15">
    <source>
        <dbReference type="WBParaSite" id="BXY_0780800.1"/>
    </source>
</evidence>
<sequence length="395" mass="45206">MAEELAIQRFQQYLQINTEQPTPDYEKCTKFLLGYAKELGLETWTYECVKGKPFVGMILKGTDPSLPTLMLYSHTDVVPTFPGFWKYDPYSAHRDEKGDIYARGAQDMKCVGVQYMEALRKLLKDGKKFKRTIHILWGPEEEVCGADGMALFSKTDKLKELNIGFVLDEGLATEDDRYKVYYAERCPWWLKITCPGSPGHGSKFIENTAGAKLQSVINSFLAFREEERLKLEKDPNLKLGDVTTVNLTKIEGGVQLNVLPSEFVVYFDVRVTPTVDFEEFEARIKGWCEKAGPGVTIEFLQKCMVKQITPTTKEDPWWSAFSSALEELDCKISKEIFVGATDSRYLREQGYKSIGFSPMINTPQLLHDHNEYLNDKVFLRGVQIYERLIERLANV</sequence>
<dbReference type="InterPro" id="IPR002933">
    <property type="entry name" value="Peptidase_M20"/>
</dbReference>
<evidence type="ECO:0000256" key="9">
    <source>
        <dbReference type="PIRSR" id="PIRSR036696-1"/>
    </source>
</evidence>
<evidence type="ECO:0000256" key="4">
    <source>
        <dbReference type="ARBA" id="ARBA00022490"/>
    </source>
</evidence>
<feature type="active site" evidence="9">
    <location>
        <position position="76"/>
    </location>
</feature>
<feature type="binding site" evidence="10">
    <location>
        <position position="169"/>
    </location>
    <ligand>
        <name>Zn(2+)</name>
        <dbReference type="ChEBI" id="CHEBI:29105"/>
        <label>1</label>
    </ligand>
</feature>
<dbReference type="OrthoDB" id="3064516at2759"/>
<dbReference type="PROSITE" id="PS00758">
    <property type="entry name" value="ARGE_DAPE_CPG2_1"/>
    <property type="match status" value="1"/>
</dbReference>
<dbReference type="InterPro" id="IPR052083">
    <property type="entry name" value="Aminoacylase-1_M20A"/>
</dbReference>
<dbReference type="WBParaSite" id="BXY_0780800.1">
    <property type="protein sequence ID" value="BXY_0780800.1"/>
    <property type="gene ID" value="BXY_0780800"/>
</dbReference>
<proteinExistence type="inferred from homology"/>
<keyword evidence="6" id="KW-0378">Hydrolase</keyword>
<dbReference type="InterPro" id="IPR011650">
    <property type="entry name" value="Peptidase_M20_dimer"/>
</dbReference>
<dbReference type="FunFam" id="3.30.70.360:FF:000005">
    <property type="entry name" value="Putative Aminoacylase-1"/>
    <property type="match status" value="1"/>
</dbReference>
<evidence type="ECO:0000256" key="5">
    <source>
        <dbReference type="ARBA" id="ARBA00022723"/>
    </source>
</evidence>
<comment type="similarity">
    <text evidence="2">Belongs to the peptidase M20A family.</text>
</comment>
<feature type="binding site" evidence="10">
    <location>
        <position position="107"/>
    </location>
    <ligand>
        <name>Zn(2+)</name>
        <dbReference type="ChEBI" id="CHEBI:29105"/>
        <label>2</label>
    </ligand>
</feature>
<feature type="binding site" evidence="10">
    <location>
        <position position="367"/>
    </location>
    <ligand>
        <name>Zn(2+)</name>
        <dbReference type="ChEBI" id="CHEBI:29105"/>
        <label>2</label>
    </ligand>
</feature>
<evidence type="ECO:0000313" key="13">
    <source>
        <dbReference type="Proteomes" id="UP000095284"/>
    </source>
</evidence>
<dbReference type="NCBIfam" id="TIGR01880">
    <property type="entry name" value="Ac-peptdase-euk"/>
    <property type="match status" value="1"/>
</dbReference>
<keyword evidence="4" id="KW-0963">Cytoplasm</keyword>
<dbReference type="FunFam" id="3.40.630.10:FF:000019">
    <property type="entry name" value="Aminoacylase 1"/>
    <property type="match status" value="1"/>
</dbReference>
<evidence type="ECO:0000256" key="3">
    <source>
        <dbReference type="ARBA" id="ARBA00011913"/>
    </source>
</evidence>
<evidence type="ECO:0000313" key="14">
    <source>
        <dbReference type="Proteomes" id="UP000659654"/>
    </source>
</evidence>
<dbReference type="Gene3D" id="1.10.150.900">
    <property type="match status" value="1"/>
</dbReference>
<dbReference type="GO" id="GO:0005737">
    <property type="term" value="C:cytoplasm"/>
    <property type="evidence" value="ECO:0007669"/>
    <property type="project" value="UniProtKB-SubCell"/>
</dbReference>
<dbReference type="AlphaFoldDB" id="A0A1I7S476"/>
<comment type="subcellular location">
    <subcellularLocation>
        <location evidence="1">Cytoplasm</location>
    </subcellularLocation>
</comment>
<dbReference type="eggNOG" id="KOG2275">
    <property type="taxonomic scope" value="Eukaryota"/>
</dbReference>
<keyword evidence="5 10" id="KW-0479">Metal-binding</keyword>
<feature type="domain" description="Peptidase M20 dimerisation" evidence="11">
    <location>
        <begin position="187"/>
        <end position="293"/>
    </location>
</feature>
<dbReference type="InterPro" id="IPR036264">
    <property type="entry name" value="Bact_exopeptidase_dim_dom"/>
</dbReference>
<dbReference type="EMBL" id="CAJFCV020000004">
    <property type="protein sequence ID" value="CAG9116804.1"/>
    <property type="molecule type" value="Genomic_DNA"/>
</dbReference>
<dbReference type="GO" id="GO:0004046">
    <property type="term" value="F:aminoacylase activity"/>
    <property type="evidence" value="ECO:0007669"/>
    <property type="project" value="UniProtKB-EC"/>
</dbReference>
<dbReference type="CDD" id="cd05646">
    <property type="entry name" value="M20_AcylaseI_like"/>
    <property type="match status" value="1"/>
</dbReference>
<dbReference type="FunFam" id="1.10.150.900:FF:000001">
    <property type="entry name" value="Aminoacylase-1, putative"/>
    <property type="match status" value="1"/>
</dbReference>
<gene>
    <name evidence="12" type="ORF">BXYJ_LOCUS9609</name>
</gene>
<name>A0A1I7S476_BURXY</name>
<dbReference type="InterPro" id="IPR010159">
    <property type="entry name" value="N-acyl_aa_amidohydrolase"/>
</dbReference>